<dbReference type="InterPro" id="IPR003593">
    <property type="entry name" value="AAA+_ATPase"/>
</dbReference>
<dbReference type="PANTHER" id="PTHR43166">
    <property type="entry name" value="AMINO ACID IMPORT ATP-BINDING PROTEIN"/>
    <property type="match status" value="1"/>
</dbReference>
<dbReference type="InterPro" id="IPR027417">
    <property type="entry name" value="P-loop_NTPase"/>
</dbReference>
<dbReference type="SUPFAM" id="SSF55021">
    <property type="entry name" value="ACT-like"/>
    <property type="match status" value="1"/>
</dbReference>
<dbReference type="InterPro" id="IPR003439">
    <property type="entry name" value="ABC_transporter-like_ATP-bd"/>
</dbReference>
<dbReference type="AlphaFoldDB" id="A0A3D8IC51"/>
<dbReference type="InterPro" id="IPR017871">
    <property type="entry name" value="ABC_transporter-like_CS"/>
</dbReference>
<dbReference type="Gene3D" id="3.40.50.300">
    <property type="entry name" value="P-loop containing nucleotide triphosphate hydrolases"/>
    <property type="match status" value="1"/>
</dbReference>
<sequence length="328" mass="36289">MDLIKVQNLSKSYGNLEVLKNINLRIKKGSIFGLVGHSGAGKSTLLRTFNGLESINSGKIEIDNLDISKLTTKELRAFRQKVGMIFQHFSLLSRKNVYENVLLPLQCAKATINEAKIKNLLELVGLQDKAKSYPNELSGGQKQRVAIARALVMNPMLLLSDEATSALDPSITGAILDLLAQINQELGVTIVLVTHEMEVVKRLCSEAAFMEAGVVLKSGKIEDLFLSPDSKMREFLGENEILPDEGLNIRIYFPKNLAQNPIITQMARELQMNFNIVWGNLESFNGIALGILVINIDKNAKEKVCNYLNARGAQWEIIESNPQGEPNG</sequence>
<dbReference type="Pfam" id="PF09383">
    <property type="entry name" value="NIL"/>
    <property type="match status" value="1"/>
</dbReference>
<dbReference type="Pfam" id="PF00005">
    <property type="entry name" value="ABC_tran"/>
    <property type="match status" value="1"/>
</dbReference>
<dbReference type="GO" id="GO:0005524">
    <property type="term" value="F:ATP binding"/>
    <property type="evidence" value="ECO:0007669"/>
    <property type="project" value="UniProtKB-KW"/>
</dbReference>
<dbReference type="InterPro" id="IPR050086">
    <property type="entry name" value="MetN_ABC_transporter-like"/>
</dbReference>
<keyword evidence="10" id="KW-1185">Reference proteome</keyword>
<dbReference type="GO" id="GO:0006865">
    <property type="term" value="P:amino acid transport"/>
    <property type="evidence" value="ECO:0007669"/>
    <property type="project" value="UniProtKB-KW"/>
</dbReference>
<feature type="domain" description="ABC transporter" evidence="8">
    <location>
        <begin position="4"/>
        <end position="237"/>
    </location>
</feature>
<organism evidence="9 10">
    <name type="scientific">Helicobacter ganmani</name>
    <dbReference type="NCBI Taxonomy" id="60246"/>
    <lineage>
        <taxon>Bacteria</taxon>
        <taxon>Pseudomonadati</taxon>
        <taxon>Campylobacterota</taxon>
        <taxon>Epsilonproteobacteria</taxon>
        <taxon>Campylobacterales</taxon>
        <taxon>Helicobacteraceae</taxon>
        <taxon>Helicobacter</taxon>
    </lineage>
</organism>
<dbReference type="Proteomes" id="UP000256650">
    <property type="component" value="Unassembled WGS sequence"/>
</dbReference>
<dbReference type="SMART" id="SM00930">
    <property type="entry name" value="NIL"/>
    <property type="match status" value="1"/>
</dbReference>
<dbReference type="PANTHER" id="PTHR43166:SF30">
    <property type="entry name" value="METHIONINE IMPORT ATP-BINDING PROTEIN METN"/>
    <property type="match status" value="1"/>
</dbReference>
<dbReference type="PROSITE" id="PS00211">
    <property type="entry name" value="ABC_TRANSPORTER_1"/>
    <property type="match status" value="1"/>
</dbReference>
<evidence type="ECO:0000256" key="4">
    <source>
        <dbReference type="ARBA" id="ARBA00022840"/>
    </source>
</evidence>
<evidence type="ECO:0000256" key="5">
    <source>
        <dbReference type="ARBA" id="ARBA00022967"/>
    </source>
</evidence>
<evidence type="ECO:0000313" key="9">
    <source>
        <dbReference type="EMBL" id="RDU62334.1"/>
    </source>
</evidence>
<dbReference type="InterPro" id="IPR018449">
    <property type="entry name" value="NIL_domain"/>
</dbReference>
<keyword evidence="3" id="KW-0547">Nucleotide-binding</keyword>
<dbReference type="PROSITE" id="PS50893">
    <property type="entry name" value="ABC_TRANSPORTER_2"/>
    <property type="match status" value="1"/>
</dbReference>
<dbReference type="SUPFAM" id="SSF52540">
    <property type="entry name" value="P-loop containing nucleoside triphosphate hydrolases"/>
    <property type="match status" value="1"/>
</dbReference>
<evidence type="ECO:0000256" key="1">
    <source>
        <dbReference type="ARBA" id="ARBA00022448"/>
    </source>
</evidence>
<evidence type="ECO:0000256" key="3">
    <source>
        <dbReference type="ARBA" id="ARBA00022741"/>
    </source>
</evidence>
<proteinExistence type="predicted"/>
<dbReference type="EMBL" id="NXLS01000007">
    <property type="protein sequence ID" value="RDU62334.1"/>
    <property type="molecule type" value="Genomic_DNA"/>
</dbReference>
<gene>
    <name evidence="9" type="ORF">CQA43_07000</name>
</gene>
<accession>A0A3D8IC51</accession>
<keyword evidence="4 9" id="KW-0067">ATP-binding</keyword>
<evidence type="ECO:0000256" key="6">
    <source>
        <dbReference type="ARBA" id="ARBA00022970"/>
    </source>
</evidence>
<evidence type="ECO:0000256" key="2">
    <source>
        <dbReference type="ARBA" id="ARBA00022475"/>
    </source>
</evidence>
<protein>
    <submittedName>
        <fullName evidence="9">Methionine ABC transporter ATP-binding protein</fullName>
    </submittedName>
</protein>
<evidence type="ECO:0000259" key="8">
    <source>
        <dbReference type="PROSITE" id="PS50893"/>
    </source>
</evidence>
<keyword evidence="5" id="KW-1278">Translocase</keyword>
<keyword evidence="2" id="KW-1003">Cell membrane</keyword>
<keyword evidence="6" id="KW-0029">Amino-acid transport</keyword>
<comment type="caution">
    <text evidence="9">The sequence shown here is derived from an EMBL/GenBank/DDBJ whole genome shotgun (WGS) entry which is preliminary data.</text>
</comment>
<keyword evidence="1" id="KW-0813">Transport</keyword>
<evidence type="ECO:0000256" key="7">
    <source>
        <dbReference type="ARBA" id="ARBA00023136"/>
    </source>
</evidence>
<dbReference type="GO" id="GO:0016887">
    <property type="term" value="F:ATP hydrolysis activity"/>
    <property type="evidence" value="ECO:0007669"/>
    <property type="project" value="InterPro"/>
</dbReference>
<keyword evidence="7" id="KW-0472">Membrane</keyword>
<dbReference type="RefSeq" id="WP_115551900.1">
    <property type="nucleotide sequence ID" value="NZ_CAPHNE010000020.1"/>
</dbReference>
<dbReference type="SMART" id="SM00382">
    <property type="entry name" value="AAA"/>
    <property type="match status" value="1"/>
</dbReference>
<dbReference type="Gene3D" id="3.30.70.260">
    <property type="match status" value="1"/>
</dbReference>
<name>A0A3D8IC51_9HELI</name>
<dbReference type="OrthoDB" id="9814623at2"/>
<reference evidence="9 10" key="1">
    <citation type="submission" date="2018-04" db="EMBL/GenBank/DDBJ databases">
        <title>Novel Campyloabacter and Helicobacter Species and Strains.</title>
        <authorList>
            <person name="Mannion A.J."/>
            <person name="Shen Z."/>
            <person name="Fox J.G."/>
        </authorList>
    </citation>
    <scope>NUCLEOTIDE SEQUENCE [LARGE SCALE GENOMIC DNA]</scope>
    <source>
        <strain evidence="9 10">MIT 99-5101</strain>
    </source>
</reference>
<dbReference type="InterPro" id="IPR045865">
    <property type="entry name" value="ACT-like_dom_sf"/>
</dbReference>
<evidence type="ECO:0000313" key="10">
    <source>
        <dbReference type="Proteomes" id="UP000256650"/>
    </source>
</evidence>
<dbReference type="GeneID" id="82536036"/>